<dbReference type="GO" id="GO:0030246">
    <property type="term" value="F:carbohydrate binding"/>
    <property type="evidence" value="ECO:0007669"/>
    <property type="project" value="InterPro"/>
</dbReference>
<dbReference type="OrthoDB" id="9796517at2"/>
<accession>A0A135HY79</accession>
<evidence type="ECO:0000313" key="1">
    <source>
        <dbReference type="EMBL" id="KXF78145.1"/>
    </source>
</evidence>
<evidence type="ECO:0008006" key="3">
    <source>
        <dbReference type="Google" id="ProtNLM"/>
    </source>
</evidence>
<protein>
    <recommendedName>
        <fullName evidence="3">Aldose epimerase</fullName>
    </recommendedName>
</protein>
<dbReference type="Proteomes" id="UP000070107">
    <property type="component" value="Unassembled WGS sequence"/>
</dbReference>
<dbReference type="Pfam" id="PF01263">
    <property type="entry name" value="Aldose_epim"/>
    <property type="match status" value="1"/>
</dbReference>
<keyword evidence="2" id="KW-1185">Reference proteome</keyword>
<proteinExistence type="predicted"/>
<comment type="caution">
    <text evidence="1">The sequence shown here is derived from an EMBL/GenBank/DDBJ whole genome shotgun (WGS) entry which is preliminary data.</text>
</comment>
<organism evidence="1 2">
    <name type="scientific">Paramesorhizobium deserti</name>
    <dbReference type="NCBI Taxonomy" id="1494590"/>
    <lineage>
        <taxon>Bacteria</taxon>
        <taxon>Pseudomonadati</taxon>
        <taxon>Pseudomonadota</taxon>
        <taxon>Alphaproteobacteria</taxon>
        <taxon>Hyphomicrobiales</taxon>
        <taxon>Phyllobacteriaceae</taxon>
        <taxon>Paramesorhizobium</taxon>
    </lineage>
</organism>
<dbReference type="InterPro" id="IPR011013">
    <property type="entry name" value="Gal_mutarotase_sf_dom"/>
</dbReference>
<gene>
    <name evidence="1" type="ORF">ATN84_23565</name>
</gene>
<dbReference type="InterPro" id="IPR008183">
    <property type="entry name" value="Aldose_1/G6P_1-epimerase"/>
</dbReference>
<dbReference type="GO" id="GO:0016853">
    <property type="term" value="F:isomerase activity"/>
    <property type="evidence" value="ECO:0007669"/>
    <property type="project" value="InterPro"/>
</dbReference>
<name>A0A135HY79_9HYPH</name>
<dbReference type="EMBL" id="LNTU01000002">
    <property type="protein sequence ID" value="KXF78145.1"/>
    <property type="molecule type" value="Genomic_DNA"/>
</dbReference>
<dbReference type="SUPFAM" id="SSF74650">
    <property type="entry name" value="Galactose mutarotase-like"/>
    <property type="match status" value="1"/>
</dbReference>
<dbReference type="RefSeq" id="WP_068880984.1">
    <property type="nucleotide sequence ID" value="NZ_LNTU01000002.1"/>
</dbReference>
<reference evidence="1 2" key="1">
    <citation type="submission" date="2015-11" db="EMBL/GenBank/DDBJ databases">
        <title>Draft genome sequence of Paramesorhizobium deserti A-3-E, a strain highly resistant to diverse beta-lactam antibiotics.</title>
        <authorList>
            <person name="Lv R."/>
            <person name="Yang X."/>
            <person name="Fang N."/>
            <person name="Guo J."/>
            <person name="Luo X."/>
            <person name="Peng F."/>
            <person name="Yang R."/>
            <person name="Cui Y."/>
            <person name="Fang C."/>
            <person name="Song Y."/>
        </authorList>
    </citation>
    <scope>NUCLEOTIDE SEQUENCE [LARGE SCALE GENOMIC DNA]</scope>
    <source>
        <strain evidence="1 2">A-3-E</strain>
    </source>
</reference>
<dbReference type="Gene3D" id="2.70.98.10">
    <property type="match status" value="1"/>
</dbReference>
<dbReference type="GO" id="GO:0005975">
    <property type="term" value="P:carbohydrate metabolic process"/>
    <property type="evidence" value="ECO:0007669"/>
    <property type="project" value="InterPro"/>
</dbReference>
<dbReference type="STRING" id="1494590.ATN84_23565"/>
<dbReference type="InterPro" id="IPR014718">
    <property type="entry name" value="GH-type_carb-bd"/>
</dbReference>
<evidence type="ECO:0000313" key="2">
    <source>
        <dbReference type="Proteomes" id="UP000070107"/>
    </source>
</evidence>
<dbReference type="CDD" id="cd09021">
    <property type="entry name" value="Aldose_epim_Ec_YphB"/>
    <property type="match status" value="1"/>
</dbReference>
<sequence>MSVMELKSGSLSLRVSAAGGLILGFWKEGLEGRVPLLRPAPDDADALSSSCYPLVPFGNRVKNNQFEFEGRYYTLSPNTAWDPHYLHGDGWQSQWSVDERRDDRIVISFVHSGGHTPYVYRAAQTFSLTGDELLLTLSVENMGETSLPFGLGWHPYFPMTSRTTLFAPARKFWTEVEGWLPGEATDIPNDLDFSRPSPLPHRWVNNGFEDWSGEAIIAWPERGMQLRLTADPLFRHAFVFVSDTIFDPQFKRDYFCFEPMSHLANGQNLPDLGGLRILQPGQQLSGSIRLRPQGL</sequence>
<dbReference type="AlphaFoldDB" id="A0A135HY79"/>